<evidence type="ECO:0000259" key="3">
    <source>
        <dbReference type="PROSITE" id="PS50002"/>
    </source>
</evidence>
<proteinExistence type="predicted"/>
<dbReference type="Pfam" id="PF00536">
    <property type="entry name" value="SAM_1"/>
    <property type="match status" value="1"/>
</dbReference>
<evidence type="ECO:0008006" key="7">
    <source>
        <dbReference type="Google" id="ProtNLM"/>
    </source>
</evidence>
<organism evidence="5 6">
    <name type="scientific">Ranatra chinensis</name>
    <dbReference type="NCBI Taxonomy" id="642074"/>
    <lineage>
        <taxon>Eukaryota</taxon>
        <taxon>Metazoa</taxon>
        <taxon>Ecdysozoa</taxon>
        <taxon>Arthropoda</taxon>
        <taxon>Hexapoda</taxon>
        <taxon>Insecta</taxon>
        <taxon>Pterygota</taxon>
        <taxon>Neoptera</taxon>
        <taxon>Paraneoptera</taxon>
        <taxon>Hemiptera</taxon>
        <taxon>Heteroptera</taxon>
        <taxon>Panheteroptera</taxon>
        <taxon>Nepomorpha</taxon>
        <taxon>Nepidae</taxon>
        <taxon>Ranatrinae</taxon>
        <taxon>Ranatra</taxon>
    </lineage>
</organism>
<accession>A0ABD0YKB4</accession>
<dbReference type="Gene3D" id="2.30.30.40">
    <property type="entry name" value="SH3 Domains"/>
    <property type="match status" value="1"/>
</dbReference>
<dbReference type="InterPro" id="IPR051725">
    <property type="entry name" value="SAM-SH3_domain_protein"/>
</dbReference>
<dbReference type="SUPFAM" id="SSF47769">
    <property type="entry name" value="SAM/Pointed domain"/>
    <property type="match status" value="1"/>
</dbReference>
<dbReference type="EMBL" id="JBFDAA010000015">
    <property type="protein sequence ID" value="KAL1117574.1"/>
    <property type="molecule type" value="Genomic_DNA"/>
</dbReference>
<evidence type="ECO:0000256" key="2">
    <source>
        <dbReference type="PROSITE-ProRule" id="PRU00192"/>
    </source>
</evidence>
<keyword evidence="6" id="KW-1185">Reference proteome</keyword>
<reference evidence="5 6" key="1">
    <citation type="submission" date="2024-07" db="EMBL/GenBank/DDBJ databases">
        <title>Chromosome-level genome assembly of the water stick insect Ranatra chinensis (Heteroptera: Nepidae).</title>
        <authorList>
            <person name="Liu X."/>
        </authorList>
    </citation>
    <scope>NUCLEOTIDE SEQUENCE [LARGE SCALE GENOMIC DNA]</scope>
    <source>
        <strain evidence="5">Cailab_2021Rc</strain>
        <tissue evidence="5">Muscle</tissue>
    </source>
</reference>
<dbReference type="InterPro" id="IPR001660">
    <property type="entry name" value="SAM"/>
</dbReference>
<dbReference type="SMART" id="SM00454">
    <property type="entry name" value="SAM"/>
    <property type="match status" value="1"/>
</dbReference>
<evidence type="ECO:0000256" key="1">
    <source>
        <dbReference type="ARBA" id="ARBA00022443"/>
    </source>
</evidence>
<dbReference type="PROSITE" id="PS50105">
    <property type="entry name" value="SAM_DOMAIN"/>
    <property type="match status" value="1"/>
</dbReference>
<dbReference type="Proteomes" id="UP001558652">
    <property type="component" value="Unassembled WGS sequence"/>
</dbReference>
<dbReference type="SMART" id="SM00326">
    <property type="entry name" value="SH3"/>
    <property type="match status" value="1"/>
</dbReference>
<dbReference type="InterPro" id="IPR001452">
    <property type="entry name" value="SH3_domain"/>
</dbReference>
<evidence type="ECO:0000313" key="6">
    <source>
        <dbReference type="Proteomes" id="UP001558652"/>
    </source>
</evidence>
<dbReference type="InterPro" id="IPR013761">
    <property type="entry name" value="SAM/pointed_sf"/>
</dbReference>
<dbReference type="PANTHER" id="PTHR12301:SF10">
    <property type="match status" value="1"/>
</dbReference>
<keyword evidence="1 2" id="KW-0728">SH3 domain</keyword>
<sequence length="306" mass="35353">MTAGGGKTFYSFPNLTINLFIYFPHSSRLSSLSIETSRSEQLELEVYHRLRPYNGVEPTASPGHSSDYAEQDELVTLHTSVLADECTGSQGPVLALARALVDCIPNHYDSDALRFKKGDVIEVLNMSASGLWRGKVHGRVGSFKFINVELLPEGYRRPRPNRHRPQTLEQMLTAIDMKEHMSLFVLNGYEDLESFCEIQEKDLDYLGLTDPEHRAKILAAIQVLQEFECKCLFHQVLASMSLRLTVFLPLYFAKKKNISLTFQNVKEKIRLKNVWFRIFFSRFPSLKTRYVLWSKKYYFFYAENII</sequence>
<gene>
    <name evidence="5" type="ORF">AAG570_003889</name>
</gene>
<name>A0ABD0YKB4_9HEMI</name>
<dbReference type="Pfam" id="PF07653">
    <property type="entry name" value="SH3_2"/>
    <property type="match status" value="1"/>
</dbReference>
<dbReference type="PANTHER" id="PTHR12301">
    <property type="entry name" value="SAM-DOMAIN, SH3 AND NUCLEAR LOCALIZATION SIGNALS PROTEIN RELATED"/>
    <property type="match status" value="1"/>
</dbReference>
<feature type="domain" description="SAM" evidence="4">
    <location>
        <begin position="163"/>
        <end position="227"/>
    </location>
</feature>
<dbReference type="SUPFAM" id="SSF50044">
    <property type="entry name" value="SH3-domain"/>
    <property type="match status" value="1"/>
</dbReference>
<comment type="caution">
    <text evidence="5">The sequence shown here is derived from an EMBL/GenBank/DDBJ whole genome shotgun (WGS) entry which is preliminary data.</text>
</comment>
<evidence type="ECO:0000259" key="4">
    <source>
        <dbReference type="PROSITE" id="PS50105"/>
    </source>
</evidence>
<dbReference type="InterPro" id="IPR036028">
    <property type="entry name" value="SH3-like_dom_sf"/>
</dbReference>
<dbReference type="PROSITE" id="PS50002">
    <property type="entry name" value="SH3"/>
    <property type="match status" value="1"/>
</dbReference>
<dbReference type="AlphaFoldDB" id="A0ABD0YKB4"/>
<dbReference type="Gene3D" id="1.10.150.50">
    <property type="entry name" value="Transcription Factor, Ets-1"/>
    <property type="match status" value="1"/>
</dbReference>
<evidence type="ECO:0000313" key="5">
    <source>
        <dbReference type="EMBL" id="KAL1117574.1"/>
    </source>
</evidence>
<protein>
    <recommendedName>
        <fullName evidence="7">SAM domain-containing protein</fullName>
    </recommendedName>
</protein>
<feature type="domain" description="SH3" evidence="3">
    <location>
        <begin position="92"/>
        <end position="153"/>
    </location>
</feature>